<dbReference type="SUPFAM" id="SSF141868">
    <property type="entry name" value="EAL domain-like"/>
    <property type="match status" value="1"/>
</dbReference>
<dbReference type="PROSITE" id="PS50883">
    <property type="entry name" value="EAL"/>
    <property type="match status" value="1"/>
</dbReference>
<feature type="domain" description="EAL" evidence="8">
    <location>
        <begin position="636"/>
        <end position="924"/>
    </location>
</feature>
<evidence type="ECO:0000313" key="10">
    <source>
        <dbReference type="EMBL" id="MFC4158580.1"/>
    </source>
</evidence>
<organism evidence="10 11">
    <name type="scientific">Chitinimonas lacunae</name>
    <dbReference type="NCBI Taxonomy" id="1963018"/>
    <lineage>
        <taxon>Bacteria</taxon>
        <taxon>Pseudomonadati</taxon>
        <taxon>Pseudomonadota</taxon>
        <taxon>Betaproteobacteria</taxon>
        <taxon>Neisseriales</taxon>
        <taxon>Chitinibacteraceae</taxon>
        <taxon>Chitinimonas</taxon>
    </lineage>
</organism>
<reference evidence="11" key="1">
    <citation type="journal article" date="2019" name="Int. J. Syst. Evol. Microbiol.">
        <title>The Global Catalogue of Microorganisms (GCM) 10K type strain sequencing project: providing services to taxonomists for standard genome sequencing and annotation.</title>
        <authorList>
            <consortium name="The Broad Institute Genomics Platform"/>
            <consortium name="The Broad Institute Genome Sequencing Center for Infectious Disease"/>
            <person name="Wu L."/>
            <person name="Ma J."/>
        </authorList>
    </citation>
    <scope>NUCLEOTIDE SEQUENCE [LARGE SCALE GENOMIC DNA]</scope>
    <source>
        <strain evidence="11">LMG 29894</strain>
    </source>
</reference>
<name>A0ABV8MMR0_9NEIS</name>
<dbReference type="InterPro" id="IPR001633">
    <property type="entry name" value="EAL_dom"/>
</dbReference>
<feature type="domain" description="HAMP" evidence="9">
    <location>
        <begin position="311"/>
        <end position="362"/>
    </location>
</feature>
<protein>
    <submittedName>
        <fullName evidence="10">GAF domain-containing protein</fullName>
    </submittedName>
</protein>
<dbReference type="Pfam" id="PF13185">
    <property type="entry name" value="GAF_2"/>
    <property type="match status" value="2"/>
</dbReference>
<comment type="subcellular location">
    <subcellularLocation>
        <location evidence="1">Cell membrane</location>
        <topology evidence="1">Multi-pass membrane protein</topology>
    </subcellularLocation>
</comment>
<dbReference type="Gene3D" id="3.30.450.20">
    <property type="entry name" value="PAS domain"/>
    <property type="match status" value="3"/>
</dbReference>
<dbReference type="CDD" id="cd18773">
    <property type="entry name" value="PDC1_HK_sensor"/>
    <property type="match status" value="1"/>
</dbReference>
<gene>
    <name evidence="10" type="ORF">ACFOW7_04305</name>
</gene>
<keyword evidence="2" id="KW-1003">Cell membrane</keyword>
<dbReference type="SMART" id="SM00052">
    <property type="entry name" value="EAL"/>
    <property type="match status" value="1"/>
</dbReference>
<evidence type="ECO:0000256" key="2">
    <source>
        <dbReference type="ARBA" id="ARBA00022475"/>
    </source>
</evidence>
<dbReference type="Gene3D" id="3.30.450.40">
    <property type="match status" value="2"/>
</dbReference>
<dbReference type="EMBL" id="JBHSBU010000001">
    <property type="protein sequence ID" value="MFC4158580.1"/>
    <property type="molecule type" value="Genomic_DNA"/>
</dbReference>
<dbReference type="InterPro" id="IPR003018">
    <property type="entry name" value="GAF"/>
</dbReference>
<dbReference type="InterPro" id="IPR003660">
    <property type="entry name" value="HAMP_dom"/>
</dbReference>
<dbReference type="SUPFAM" id="SSF55785">
    <property type="entry name" value="PYP-like sensor domain (PAS domain)"/>
    <property type="match status" value="1"/>
</dbReference>
<dbReference type="Gene3D" id="6.10.340.10">
    <property type="match status" value="1"/>
</dbReference>
<dbReference type="Pfam" id="PF13426">
    <property type="entry name" value="PAS_9"/>
    <property type="match status" value="1"/>
</dbReference>
<dbReference type="Pfam" id="PF00672">
    <property type="entry name" value="HAMP"/>
    <property type="match status" value="1"/>
</dbReference>
<evidence type="ECO:0000256" key="3">
    <source>
        <dbReference type="ARBA" id="ARBA00022692"/>
    </source>
</evidence>
<dbReference type="PANTHER" id="PTHR44757:SF2">
    <property type="entry name" value="BIOFILM ARCHITECTURE MAINTENANCE PROTEIN MBAA"/>
    <property type="match status" value="1"/>
</dbReference>
<accession>A0ABV8MMR0</accession>
<proteinExistence type="predicted"/>
<dbReference type="Gene3D" id="3.20.20.450">
    <property type="entry name" value="EAL domain"/>
    <property type="match status" value="1"/>
</dbReference>
<dbReference type="PROSITE" id="PS50885">
    <property type="entry name" value="HAMP"/>
    <property type="match status" value="1"/>
</dbReference>
<evidence type="ECO:0000259" key="9">
    <source>
        <dbReference type="PROSITE" id="PS50885"/>
    </source>
</evidence>
<feature type="region of interest" description="Disordered" evidence="6">
    <location>
        <begin position="544"/>
        <end position="564"/>
    </location>
</feature>
<dbReference type="SMART" id="SM00091">
    <property type="entry name" value="PAS"/>
    <property type="match status" value="1"/>
</dbReference>
<evidence type="ECO:0000256" key="5">
    <source>
        <dbReference type="ARBA" id="ARBA00023136"/>
    </source>
</evidence>
<comment type="caution">
    <text evidence="10">The sequence shown here is derived from an EMBL/GenBank/DDBJ whole genome shotgun (WGS) entry which is preliminary data.</text>
</comment>
<keyword evidence="3" id="KW-0812">Transmembrane</keyword>
<dbReference type="InterPro" id="IPR035965">
    <property type="entry name" value="PAS-like_dom_sf"/>
</dbReference>
<dbReference type="SUPFAM" id="SSF55781">
    <property type="entry name" value="GAF domain-like"/>
    <property type="match status" value="2"/>
</dbReference>
<dbReference type="CDD" id="cd12915">
    <property type="entry name" value="PDC2_DGC_like"/>
    <property type="match status" value="1"/>
</dbReference>
<evidence type="ECO:0000259" key="8">
    <source>
        <dbReference type="PROSITE" id="PS50883"/>
    </source>
</evidence>
<dbReference type="PROSITE" id="PS50112">
    <property type="entry name" value="PAS"/>
    <property type="match status" value="1"/>
</dbReference>
<dbReference type="CDD" id="cd06225">
    <property type="entry name" value="HAMP"/>
    <property type="match status" value="1"/>
</dbReference>
<dbReference type="PANTHER" id="PTHR44757">
    <property type="entry name" value="DIGUANYLATE CYCLASE DGCP"/>
    <property type="match status" value="1"/>
</dbReference>
<evidence type="ECO:0000259" key="7">
    <source>
        <dbReference type="PROSITE" id="PS50112"/>
    </source>
</evidence>
<evidence type="ECO:0000313" key="11">
    <source>
        <dbReference type="Proteomes" id="UP001595791"/>
    </source>
</evidence>
<dbReference type="InterPro" id="IPR035919">
    <property type="entry name" value="EAL_sf"/>
</dbReference>
<dbReference type="SMART" id="SM00304">
    <property type="entry name" value="HAMP"/>
    <property type="match status" value="1"/>
</dbReference>
<keyword evidence="5" id="KW-0472">Membrane</keyword>
<dbReference type="Proteomes" id="UP001595791">
    <property type="component" value="Unassembled WGS sequence"/>
</dbReference>
<keyword evidence="11" id="KW-1185">Reference proteome</keyword>
<dbReference type="CDD" id="cd01948">
    <property type="entry name" value="EAL"/>
    <property type="match status" value="1"/>
</dbReference>
<dbReference type="NCBIfam" id="TIGR00229">
    <property type="entry name" value="sensory_box"/>
    <property type="match status" value="1"/>
</dbReference>
<feature type="domain" description="PAS" evidence="7">
    <location>
        <begin position="368"/>
        <end position="437"/>
    </location>
</feature>
<dbReference type="InterPro" id="IPR052155">
    <property type="entry name" value="Biofilm_reg_signaling"/>
</dbReference>
<dbReference type="CDD" id="cd00130">
    <property type="entry name" value="PAS"/>
    <property type="match status" value="1"/>
</dbReference>
<evidence type="ECO:0000256" key="1">
    <source>
        <dbReference type="ARBA" id="ARBA00004651"/>
    </source>
</evidence>
<dbReference type="SMART" id="SM00065">
    <property type="entry name" value="GAF"/>
    <property type="match status" value="2"/>
</dbReference>
<dbReference type="Pfam" id="PF00563">
    <property type="entry name" value="EAL"/>
    <property type="match status" value="1"/>
</dbReference>
<dbReference type="InterPro" id="IPR033479">
    <property type="entry name" value="dCache_1"/>
</dbReference>
<evidence type="ECO:0000256" key="6">
    <source>
        <dbReference type="SAM" id="MobiDB-lite"/>
    </source>
</evidence>
<evidence type="ECO:0000256" key="4">
    <source>
        <dbReference type="ARBA" id="ARBA00022989"/>
    </source>
</evidence>
<dbReference type="InterPro" id="IPR029016">
    <property type="entry name" value="GAF-like_dom_sf"/>
</dbReference>
<dbReference type="RefSeq" id="WP_378161408.1">
    <property type="nucleotide sequence ID" value="NZ_JBHSBU010000001.1"/>
</dbReference>
<sequence>MRLSEQPLFPLRWPALRHWPIQAQLRALVLASLLPLALLIVIDVISSARHALDSARNETRHLIEDATRDIEHIVLDTERTLAVLARRPQVQQADRSNCDPIFQNVGLMTPDFTRLALHAPDGQPLCGAAQATSPTSLWFSEGLRSPGVVLGDARFDQNSQRWYLMPTLAVRDNSGQVTALLSLQIDLPALRSRIFPHALPSQQALAVLDRQGRFLVRTPDSQTWVGRTTSDVDAIQRMAFQPDGGFERAVDVDGITRLRSYRPLPGSGWTVIAGIDENAALAPYEWRLALGIALGIAVLWLALTLARHLGQLIAAPVHELERVAIAVANGDGSARVTEDGPSELLIVARELNRMLDLRAAQQLALKSSEIRCSGIIDAAMDGIVALDEQWRIVLFNAAAEKIFGYASTAVVGMPFQTLLSGDHNAMLRAFELSGEGHRRLPGDLNGLRADGEIFPLEASITRLPDAGQTVYAVTLRDIGDRRRAEEALYRHLQLLESLQDLAQAILAAHLPQQVAQIGLQRLHTLVPFWDGSVTVFDMEDEEATVQAREHQPGSPSSNSKRISFDNYGRDDIERLREGRPCRVADLDSLAQRPPLLEQWRRQGVRSYLRLPIVAEGQLLGALNLASDQLGGFTQHQLGIAQAYTGLMAIALQQALLRQRIERLNHVYAVLSGINALIVRCHDREALFDGTCRIAVEAGAFRMAWAGVIDPATGEGQVVACYGGDQEYIDAVHLTIHPDTPYSERPACRALRTGQPVVCNDLTVDPSLGVLRHPLQKMGINAVACLPLRIGDEVPAVFTLFSGAPNAFDHEEMRLLGELADDIGFALAHIAATEKLDYLAKLPVQALKIDRSFITAMLEQPDAMTLVAAIVSLAHSLRLAVVAEGVETEEQAQALSRLDCDVMQGYLFSQPLSAEAMRQLLKQHQHIATPIW</sequence>
<dbReference type="InterPro" id="IPR000014">
    <property type="entry name" value="PAS"/>
</dbReference>
<dbReference type="Pfam" id="PF02743">
    <property type="entry name" value="dCache_1"/>
    <property type="match status" value="1"/>
</dbReference>
<keyword evidence="4" id="KW-1133">Transmembrane helix</keyword>